<proteinExistence type="inferred from homology"/>
<dbReference type="InterPro" id="IPR000667">
    <property type="entry name" value="Peptidase_S13"/>
</dbReference>
<dbReference type="Gene3D" id="3.40.710.10">
    <property type="entry name" value="DD-peptidase/beta-lactamase superfamily"/>
    <property type="match status" value="3"/>
</dbReference>
<dbReference type="EC" id="3.4.16.4" evidence="4"/>
<reference evidence="4" key="1">
    <citation type="submission" date="2022-05" db="EMBL/GenBank/DDBJ databases">
        <title>Complete genome sequence of toluene-degrading Gulosibacter sediminis strain ACHW.36C.</title>
        <authorList>
            <person name="Wai A.C."/>
            <person name="Lai G.K."/>
            <person name="Griffin S.D."/>
            <person name="Leung F.C."/>
        </authorList>
    </citation>
    <scope>NUCLEOTIDE SEQUENCE [LARGE SCALE GENOMIC DNA]</scope>
    <source>
        <strain evidence="4">ACHW.36C</strain>
    </source>
</reference>
<dbReference type="InterPro" id="IPR012338">
    <property type="entry name" value="Beta-lactam/transpept-like"/>
</dbReference>
<organism evidence="4">
    <name type="scientific">Gulosibacter sediminis</name>
    <dbReference type="NCBI Taxonomy" id="1729695"/>
    <lineage>
        <taxon>Bacteria</taxon>
        <taxon>Bacillati</taxon>
        <taxon>Actinomycetota</taxon>
        <taxon>Actinomycetes</taxon>
        <taxon>Micrococcales</taxon>
        <taxon>Microbacteriaceae</taxon>
        <taxon>Gulosibacter</taxon>
    </lineage>
</organism>
<dbReference type="Pfam" id="PF02113">
    <property type="entry name" value="Peptidase_S13"/>
    <property type="match status" value="2"/>
</dbReference>
<protein>
    <submittedName>
        <fullName evidence="4">D-alanyl-D-alanine carboxypeptidase</fullName>
        <ecNumber evidence="4">3.4.16.4</ecNumber>
    </submittedName>
</protein>
<keyword evidence="2 4" id="KW-0378">Hydrolase</keyword>
<dbReference type="SUPFAM" id="SSF56601">
    <property type="entry name" value="beta-lactamase/transpeptidase-like"/>
    <property type="match status" value="2"/>
</dbReference>
<keyword evidence="4" id="KW-0121">Carboxypeptidase</keyword>
<dbReference type="PANTHER" id="PTHR30023:SF0">
    <property type="entry name" value="PENICILLIN-SENSITIVE CARBOXYPEPTIDASE A"/>
    <property type="match status" value="1"/>
</dbReference>
<gene>
    <name evidence="4" type="ORF">M3M28_00285</name>
</gene>
<sequence>MTISFPNDFGCRWSVLVRDIDTGEELLSHTPDRVLSTASIGKVFLLHRLLREVDEGTRSLDEVVARRPSEKIGGSGIWQLLQQPTLSLYDLGALIGAVSDNFATNTLARVVGLDAVTEHTRALGYKRSRLNDIIRWPIPPGMAPRLSEGNASELVDFVARVQRGDDLSAASADVLRGWFGAGMDLSMVGSVFDLDGPDHNTFDNGVWFWNKTGTVSTVRADIGVVMSPTRRIAFAVLAQWDRGEDARGPVLETMAEIGLLIGDALGWVDPRPKRRELHASAPLAAPVAAPSLERIRAAAADARLRDARYLVIDAASGEELLARKPDEPTPTASVMKTVTGTAALHVLGPEHRIPTRVLTGREPGEIVLVGGGDVTLSRVPSGQPTFYPHPAHLDELAAAVRERIGEVTRVVLDDRLFAGAEWHASWDVEGRSPEGYIPFISALQVDGDRDDPVLDDSPRTDDPVARVAKHFSALLGGPEVRRARADEEFPGEELARVESAPVEQLVREILRSSDNALSEALGKLVAIARGGDASFASVHRELTAVAAELGLDVATANIVDGSGLSDENRVTPRTIAALLRRGHRGDGAAGLMAERLMRTGSTMAANRFVGANRVVGDAVAAKTGFINSVHSLAGVVRTVGGRELVFAVFGCDLERPVEPATRQAVDDFVTRLHLDGDALR</sequence>
<dbReference type="Pfam" id="PF13354">
    <property type="entry name" value="Beta-lactamase2"/>
    <property type="match status" value="1"/>
</dbReference>
<evidence type="ECO:0000259" key="3">
    <source>
        <dbReference type="Pfam" id="PF13354"/>
    </source>
</evidence>
<dbReference type="PANTHER" id="PTHR30023">
    <property type="entry name" value="D-ALANYL-D-ALANINE CARBOXYPEPTIDASE"/>
    <property type="match status" value="1"/>
</dbReference>
<evidence type="ECO:0000256" key="2">
    <source>
        <dbReference type="ARBA" id="ARBA00022801"/>
    </source>
</evidence>
<dbReference type="GO" id="GO:0009002">
    <property type="term" value="F:serine-type D-Ala-D-Ala carboxypeptidase activity"/>
    <property type="evidence" value="ECO:0007669"/>
    <property type="project" value="UniProtKB-EC"/>
</dbReference>
<evidence type="ECO:0000256" key="1">
    <source>
        <dbReference type="ARBA" id="ARBA00006096"/>
    </source>
</evidence>
<feature type="domain" description="Beta-lactamase class A catalytic" evidence="3">
    <location>
        <begin position="14"/>
        <end position="237"/>
    </location>
</feature>
<dbReference type="EMBL" id="CP097160">
    <property type="protein sequence ID" value="UQN14941.1"/>
    <property type="molecule type" value="Genomic_DNA"/>
</dbReference>
<dbReference type="PRINTS" id="PR00922">
    <property type="entry name" value="DADACBPTASE3"/>
</dbReference>
<evidence type="ECO:0000313" key="4">
    <source>
        <dbReference type="EMBL" id="UQN14941.1"/>
    </source>
</evidence>
<keyword evidence="4" id="KW-0645">Protease</keyword>
<comment type="similarity">
    <text evidence="1">Belongs to the peptidase S13 family.</text>
</comment>
<name>A0ABY4MWZ2_9MICO</name>
<accession>A0ABY4MWZ2</accession>
<dbReference type="InterPro" id="IPR045155">
    <property type="entry name" value="Beta-lactam_cat"/>
</dbReference>